<comment type="function">
    <text evidence="1 6">Removes the N-terminal methionine from nascent proteins. The N-terminal methionine is often cleaved when the second residue in the primary sequence is small and uncharged (Met-Ala-, Cys, Gly, Pro, Ser, Thr, or Val). Requires deformylation of the N(alpha)-formylated initiator methionine before it can be hydrolyzed.</text>
</comment>
<dbReference type="RefSeq" id="WP_090558986.1">
    <property type="nucleotide sequence ID" value="NZ_FNRA01000011.1"/>
</dbReference>
<sequence>MNLFRSDEEVAIQRESCLLVSATITEVAKIMKPGITTLSLDEMAETFIRDNGASPSCKGYHGYPYSLCISVNEQIVHGFPGKYVLKEGDIVSIDTVVYKNGFHGDHAYTFILGETTKEVLDLVRITKESLYEGIKQAVAGNRTGDIGNAIESYTYGKHGYGVIRDFVGHGVGREMHEDPQLPNYGVKGKGKKLTENMVLAIEPMITMGSNKIHILDDGWTVISADNSVAVHFEHNVCVKKGAPLILSDFSIIEAAEKQNSNLNSSYY</sequence>
<dbReference type="InterPro" id="IPR001714">
    <property type="entry name" value="Pept_M24_MAP"/>
</dbReference>
<dbReference type="Proteomes" id="UP000198850">
    <property type="component" value="Unassembled WGS sequence"/>
</dbReference>
<comment type="similarity">
    <text evidence="6">Belongs to the peptidase M24A family. Methionine aminopeptidase type 1 subfamily.</text>
</comment>
<keyword evidence="3 6" id="KW-0645">Protease</keyword>
<comment type="catalytic activity">
    <reaction evidence="6 7">
        <text>Release of N-terminal amino acids, preferentially methionine, from peptides and arylamides.</text>
        <dbReference type="EC" id="3.4.11.18"/>
    </reaction>
</comment>
<evidence type="ECO:0000256" key="4">
    <source>
        <dbReference type="ARBA" id="ARBA00022723"/>
    </source>
</evidence>
<dbReference type="InterPro" id="IPR036005">
    <property type="entry name" value="Creatinase/aminopeptidase-like"/>
</dbReference>
<dbReference type="PANTHER" id="PTHR43330">
    <property type="entry name" value="METHIONINE AMINOPEPTIDASE"/>
    <property type="match status" value="1"/>
</dbReference>
<dbReference type="PANTHER" id="PTHR43330:SF27">
    <property type="entry name" value="METHIONINE AMINOPEPTIDASE"/>
    <property type="match status" value="1"/>
</dbReference>
<proteinExistence type="inferred from homology"/>
<dbReference type="STRING" id="425514.SAMN05443550_11121"/>
<dbReference type="GO" id="GO:0004239">
    <property type="term" value="F:initiator methionyl aminopeptidase activity"/>
    <property type="evidence" value="ECO:0007669"/>
    <property type="project" value="UniProtKB-UniRule"/>
</dbReference>
<dbReference type="InterPro" id="IPR000994">
    <property type="entry name" value="Pept_M24"/>
</dbReference>
<feature type="binding site" evidence="6">
    <location>
        <position position="176"/>
    </location>
    <ligand>
        <name>substrate</name>
    </ligand>
</feature>
<feature type="binding site" evidence="6">
    <location>
        <position position="202"/>
    </location>
    <ligand>
        <name>a divalent metal cation</name>
        <dbReference type="ChEBI" id="CHEBI:60240"/>
        <label>2</label>
        <note>catalytic</note>
    </ligand>
</feature>
<evidence type="ECO:0000256" key="2">
    <source>
        <dbReference type="ARBA" id="ARBA00022438"/>
    </source>
</evidence>
<evidence type="ECO:0000313" key="9">
    <source>
        <dbReference type="EMBL" id="SEB11858.1"/>
    </source>
</evidence>
<keyword evidence="5 6" id="KW-0378">Hydrolase</keyword>
<feature type="binding site" evidence="6">
    <location>
        <position position="105"/>
    </location>
    <ligand>
        <name>a divalent metal cation</name>
        <dbReference type="ChEBI" id="CHEBI:60240"/>
        <label>1</label>
    </ligand>
</feature>
<dbReference type="SUPFAM" id="SSF55920">
    <property type="entry name" value="Creatinase/aminopeptidase"/>
    <property type="match status" value="1"/>
</dbReference>
<dbReference type="GO" id="GO:0046872">
    <property type="term" value="F:metal ion binding"/>
    <property type="evidence" value="ECO:0007669"/>
    <property type="project" value="UniProtKB-UniRule"/>
</dbReference>
<comment type="subunit">
    <text evidence="6">Monomer.</text>
</comment>
<dbReference type="InterPro" id="IPR002467">
    <property type="entry name" value="Pept_M24A_MAP1"/>
</dbReference>
<feature type="domain" description="Peptidase M24" evidence="8">
    <location>
        <begin position="14"/>
        <end position="239"/>
    </location>
</feature>
<organism evidence="9 10">
    <name type="scientific">Pedobacter hartonius</name>
    <dbReference type="NCBI Taxonomy" id="425514"/>
    <lineage>
        <taxon>Bacteria</taxon>
        <taxon>Pseudomonadati</taxon>
        <taxon>Bacteroidota</taxon>
        <taxon>Sphingobacteriia</taxon>
        <taxon>Sphingobacteriales</taxon>
        <taxon>Sphingobacteriaceae</taxon>
        <taxon>Pedobacter</taxon>
    </lineage>
</organism>
<dbReference type="NCBIfam" id="TIGR00500">
    <property type="entry name" value="met_pdase_I"/>
    <property type="match status" value="1"/>
</dbReference>
<evidence type="ECO:0000256" key="5">
    <source>
        <dbReference type="ARBA" id="ARBA00022801"/>
    </source>
</evidence>
<dbReference type="PROSITE" id="PS00680">
    <property type="entry name" value="MAP_1"/>
    <property type="match status" value="1"/>
</dbReference>
<dbReference type="AlphaFoldDB" id="A0A1H4GSM3"/>
<keyword evidence="4 6" id="KW-0479">Metal-binding</keyword>
<evidence type="ECO:0000256" key="1">
    <source>
        <dbReference type="ARBA" id="ARBA00002521"/>
    </source>
</evidence>
<protein>
    <recommendedName>
        <fullName evidence="6 7">Methionine aminopeptidase</fullName>
        <shortName evidence="6">MAP</shortName>
        <shortName evidence="6">MetAP</shortName>
        <ecNumber evidence="6 7">3.4.11.18</ecNumber>
    </recommendedName>
    <alternativeName>
        <fullName evidence="6">Peptidase M</fullName>
    </alternativeName>
</protein>
<dbReference type="GO" id="GO:0070006">
    <property type="term" value="F:metalloaminopeptidase activity"/>
    <property type="evidence" value="ECO:0007669"/>
    <property type="project" value="UniProtKB-UniRule"/>
</dbReference>
<dbReference type="EC" id="3.4.11.18" evidence="6 7"/>
<keyword evidence="2 6" id="KW-0031">Aminopeptidase</keyword>
<evidence type="ECO:0000256" key="3">
    <source>
        <dbReference type="ARBA" id="ARBA00022670"/>
    </source>
</evidence>
<comment type="cofactor">
    <cofactor evidence="6">
        <name>Co(2+)</name>
        <dbReference type="ChEBI" id="CHEBI:48828"/>
    </cofactor>
    <cofactor evidence="6">
        <name>Zn(2+)</name>
        <dbReference type="ChEBI" id="CHEBI:29105"/>
    </cofactor>
    <cofactor evidence="6">
        <name>Mn(2+)</name>
        <dbReference type="ChEBI" id="CHEBI:29035"/>
    </cofactor>
    <cofactor evidence="6">
        <name>Fe(2+)</name>
        <dbReference type="ChEBI" id="CHEBI:29033"/>
    </cofactor>
    <text evidence="6">Binds 2 divalent metal cations per subunit. Has a high-affinity and a low affinity metal-binding site. The true nature of the physiological cofactor is under debate. The enzyme is active with cobalt, zinc, manganese or divalent iron ions. Most likely, methionine aminopeptidases function as mononuclear Fe(2+)-metalloproteases under physiological conditions, and the catalytically relevant metal-binding site has been assigned to the histidine-containing high-affinity site.</text>
</comment>
<dbReference type="GO" id="GO:0005829">
    <property type="term" value="C:cytosol"/>
    <property type="evidence" value="ECO:0007669"/>
    <property type="project" value="TreeGrafter"/>
</dbReference>
<feature type="binding site" evidence="6">
    <location>
        <position position="77"/>
    </location>
    <ligand>
        <name>substrate</name>
    </ligand>
</feature>
<evidence type="ECO:0000313" key="10">
    <source>
        <dbReference type="Proteomes" id="UP000198850"/>
    </source>
</evidence>
<evidence type="ECO:0000259" key="8">
    <source>
        <dbReference type="Pfam" id="PF00557"/>
    </source>
</evidence>
<dbReference type="GO" id="GO:0006508">
    <property type="term" value="P:proteolysis"/>
    <property type="evidence" value="ECO:0007669"/>
    <property type="project" value="UniProtKB-KW"/>
</dbReference>
<feature type="binding site" evidence="6">
    <location>
        <position position="233"/>
    </location>
    <ligand>
        <name>a divalent metal cation</name>
        <dbReference type="ChEBI" id="CHEBI:60240"/>
        <label>2</label>
        <note>catalytic</note>
    </ligand>
</feature>
<gene>
    <name evidence="6" type="primary">map</name>
    <name evidence="9" type="ORF">SAMN05443550_11121</name>
</gene>
<feature type="binding site" evidence="6">
    <location>
        <position position="233"/>
    </location>
    <ligand>
        <name>a divalent metal cation</name>
        <dbReference type="ChEBI" id="CHEBI:60240"/>
        <label>1</label>
    </ligand>
</feature>
<dbReference type="EMBL" id="FNRA01000011">
    <property type="protein sequence ID" value="SEB11858.1"/>
    <property type="molecule type" value="Genomic_DNA"/>
</dbReference>
<dbReference type="Pfam" id="PF00557">
    <property type="entry name" value="Peptidase_M24"/>
    <property type="match status" value="1"/>
</dbReference>
<accession>A0A1H4GSM3</accession>
<feature type="binding site" evidence="6">
    <location>
        <position position="169"/>
    </location>
    <ligand>
        <name>a divalent metal cation</name>
        <dbReference type="ChEBI" id="CHEBI:60240"/>
        <label>2</label>
        <note>catalytic</note>
    </ligand>
</feature>
<name>A0A1H4GSM3_9SPHI</name>
<evidence type="ECO:0000256" key="7">
    <source>
        <dbReference type="RuleBase" id="RU003653"/>
    </source>
</evidence>
<dbReference type="CDD" id="cd01086">
    <property type="entry name" value="MetAP1"/>
    <property type="match status" value="1"/>
</dbReference>
<dbReference type="HAMAP" id="MF_01974">
    <property type="entry name" value="MetAP_1"/>
    <property type="match status" value="1"/>
</dbReference>
<evidence type="ECO:0000256" key="6">
    <source>
        <dbReference type="HAMAP-Rule" id="MF_01974"/>
    </source>
</evidence>
<keyword evidence="10" id="KW-1185">Reference proteome</keyword>
<reference evidence="9 10" key="1">
    <citation type="submission" date="2016-10" db="EMBL/GenBank/DDBJ databases">
        <authorList>
            <person name="de Groot N.N."/>
        </authorList>
    </citation>
    <scope>NUCLEOTIDE SEQUENCE [LARGE SCALE GENOMIC DNA]</scope>
    <source>
        <strain evidence="9 10">DSM 19033</strain>
    </source>
</reference>
<feature type="binding site" evidence="6">
    <location>
        <position position="94"/>
    </location>
    <ligand>
        <name>a divalent metal cation</name>
        <dbReference type="ChEBI" id="CHEBI:60240"/>
        <label>1</label>
    </ligand>
</feature>
<dbReference type="Gene3D" id="3.90.230.10">
    <property type="entry name" value="Creatinase/methionine aminopeptidase superfamily"/>
    <property type="match status" value="1"/>
</dbReference>
<dbReference type="OrthoDB" id="9802055at2"/>
<dbReference type="PRINTS" id="PR00599">
    <property type="entry name" value="MAPEPTIDASE"/>
</dbReference>
<feature type="binding site" evidence="6">
    <location>
        <position position="105"/>
    </location>
    <ligand>
        <name>a divalent metal cation</name>
        <dbReference type="ChEBI" id="CHEBI:60240"/>
        <label>2</label>
        <note>catalytic</note>
    </ligand>
</feature>